<accession>A0AAV0BGQ3</accession>
<dbReference type="AlphaFoldDB" id="A0AAV0BGQ3"/>
<protein>
    <submittedName>
        <fullName evidence="2">Uncharacterized protein</fullName>
    </submittedName>
</protein>
<sequence length="102" mass="10837">MALWAGQAKAVPAGPGRDGWGRERSLAVSGKNQGYGRQGGDGWGRKAAWAARLAIKGRFWAREGRVGGADGAWLFWLAKAGLGEGELHGQSAKARLVQMTFD</sequence>
<evidence type="ECO:0000313" key="3">
    <source>
        <dbReference type="Proteomes" id="UP001153365"/>
    </source>
</evidence>
<reference evidence="2" key="1">
    <citation type="submission" date="2022-06" db="EMBL/GenBank/DDBJ databases">
        <authorList>
            <consortium name="SYNGENTA / RWTH Aachen University"/>
        </authorList>
    </citation>
    <scope>NUCLEOTIDE SEQUENCE</scope>
</reference>
<dbReference type="EMBL" id="CALTRL010005763">
    <property type="protein sequence ID" value="CAH7685980.1"/>
    <property type="molecule type" value="Genomic_DNA"/>
</dbReference>
<keyword evidence="3" id="KW-1185">Reference proteome</keyword>
<comment type="caution">
    <text evidence="2">The sequence shown here is derived from an EMBL/GenBank/DDBJ whole genome shotgun (WGS) entry which is preliminary data.</text>
</comment>
<name>A0AAV0BGQ3_PHAPC</name>
<feature type="region of interest" description="Disordered" evidence="1">
    <location>
        <begin position="1"/>
        <end position="23"/>
    </location>
</feature>
<proteinExistence type="predicted"/>
<evidence type="ECO:0000256" key="1">
    <source>
        <dbReference type="SAM" id="MobiDB-lite"/>
    </source>
</evidence>
<evidence type="ECO:0000313" key="2">
    <source>
        <dbReference type="EMBL" id="CAH7685980.1"/>
    </source>
</evidence>
<organism evidence="2 3">
    <name type="scientific">Phakopsora pachyrhizi</name>
    <name type="common">Asian soybean rust disease fungus</name>
    <dbReference type="NCBI Taxonomy" id="170000"/>
    <lineage>
        <taxon>Eukaryota</taxon>
        <taxon>Fungi</taxon>
        <taxon>Dikarya</taxon>
        <taxon>Basidiomycota</taxon>
        <taxon>Pucciniomycotina</taxon>
        <taxon>Pucciniomycetes</taxon>
        <taxon>Pucciniales</taxon>
        <taxon>Phakopsoraceae</taxon>
        <taxon>Phakopsora</taxon>
    </lineage>
</organism>
<dbReference type="Proteomes" id="UP001153365">
    <property type="component" value="Unassembled WGS sequence"/>
</dbReference>
<gene>
    <name evidence="2" type="ORF">PPACK8108_LOCUS20572</name>
</gene>